<organism evidence="3 4">
    <name type="scientific">Stylosanthes scabra</name>
    <dbReference type="NCBI Taxonomy" id="79078"/>
    <lineage>
        <taxon>Eukaryota</taxon>
        <taxon>Viridiplantae</taxon>
        <taxon>Streptophyta</taxon>
        <taxon>Embryophyta</taxon>
        <taxon>Tracheophyta</taxon>
        <taxon>Spermatophyta</taxon>
        <taxon>Magnoliopsida</taxon>
        <taxon>eudicotyledons</taxon>
        <taxon>Gunneridae</taxon>
        <taxon>Pentapetalae</taxon>
        <taxon>rosids</taxon>
        <taxon>fabids</taxon>
        <taxon>Fabales</taxon>
        <taxon>Fabaceae</taxon>
        <taxon>Papilionoideae</taxon>
        <taxon>50 kb inversion clade</taxon>
        <taxon>dalbergioids sensu lato</taxon>
        <taxon>Dalbergieae</taxon>
        <taxon>Pterocarpus clade</taxon>
        <taxon>Stylosanthes</taxon>
    </lineage>
</organism>
<comment type="caution">
    <text evidence="3">The sequence shown here is derived from an EMBL/GenBank/DDBJ whole genome shotgun (WGS) entry which is preliminary data.</text>
</comment>
<feature type="region of interest" description="Disordered" evidence="1">
    <location>
        <begin position="55"/>
        <end position="90"/>
    </location>
</feature>
<name>A0ABU6SQI1_9FABA</name>
<feature type="chain" id="PRO_5047377219" evidence="2">
    <location>
        <begin position="28"/>
        <end position="90"/>
    </location>
</feature>
<evidence type="ECO:0000313" key="4">
    <source>
        <dbReference type="Proteomes" id="UP001341840"/>
    </source>
</evidence>
<sequence length="90" mass="9841">MKVLSLFLISLCGFHILFSSTLTISEARPLPQLPLNLEKWSNWLTEEMNIEPVVGKLLRPTPVQPPPSPNPNPPRGPSISSSSDHNTASA</sequence>
<gene>
    <name evidence="3" type="ORF">PIB30_072574</name>
</gene>
<evidence type="ECO:0000256" key="2">
    <source>
        <dbReference type="SAM" id="SignalP"/>
    </source>
</evidence>
<dbReference type="Proteomes" id="UP001341840">
    <property type="component" value="Unassembled WGS sequence"/>
</dbReference>
<accession>A0ABU6SQI1</accession>
<proteinExistence type="predicted"/>
<protein>
    <submittedName>
        <fullName evidence="3">Uncharacterized protein</fullName>
    </submittedName>
</protein>
<keyword evidence="2" id="KW-0732">Signal</keyword>
<keyword evidence="4" id="KW-1185">Reference proteome</keyword>
<dbReference type="EMBL" id="JASCZI010061277">
    <property type="protein sequence ID" value="MED6138260.1"/>
    <property type="molecule type" value="Genomic_DNA"/>
</dbReference>
<reference evidence="3 4" key="1">
    <citation type="journal article" date="2023" name="Plants (Basel)">
        <title>Bridging the Gap: Combining Genomics and Transcriptomics Approaches to Understand Stylosanthes scabra, an Orphan Legume from the Brazilian Caatinga.</title>
        <authorList>
            <person name="Ferreira-Neto J.R.C."/>
            <person name="da Silva M.D."/>
            <person name="Binneck E."/>
            <person name="de Melo N.F."/>
            <person name="da Silva R.H."/>
            <person name="de Melo A.L.T.M."/>
            <person name="Pandolfi V."/>
            <person name="Bustamante F.O."/>
            <person name="Brasileiro-Vidal A.C."/>
            <person name="Benko-Iseppon A.M."/>
        </authorList>
    </citation>
    <scope>NUCLEOTIDE SEQUENCE [LARGE SCALE GENOMIC DNA]</scope>
    <source>
        <tissue evidence="3">Leaves</tissue>
    </source>
</reference>
<evidence type="ECO:0000256" key="1">
    <source>
        <dbReference type="SAM" id="MobiDB-lite"/>
    </source>
</evidence>
<feature type="signal peptide" evidence="2">
    <location>
        <begin position="1"/>
        <end position="27"/>
    </location>
</feature>
<evidence type="ECO:0000313" key="3">
    <source>
        <dbReference type="EMBL" id="MED6138260.1"/>
    </source>
</evidence>
<feature type="compositionally biased region" description="Pro residues" evidence="1">
    <location>
        <begin position="62"/>
        <end position="76"/>
    </location>
</feature>